<sequence length="532" mass="57392">MRYLPFVIIVLTAAALSALALLHAPWWWIGAAPLLILAGIGIWDLVQGAHTLMRNYPVIARIRWLSESLRPFVQSYFVEGDTEGKPFSREERALVYRRSKNIEGVQPFGSELDFRAPDVEWLEHSIAARTGKGADVRLDIGGPQCAKPYSASIYNISAMSFGSLGARAIETLNLGAKLGGFAQDTGEGGISKYHRKHGGDLIWEIGSGYFGCRNRDGSFDPEAFRARALSDQVKMIEIKLSQGAKPGHGGVLPGSKVTAEIAEARGVSVGEECVSPPAHSAFSTPAEMMEFIAQLRELSGGKPVGFKLCVGRRVELFALMKAMKTTGIQPDFIVVDGKEGGTGAAPAEFMDSVGSPLREGLIAVRDALIGSGFRDTVRLGASGKIVTGVRFATNIALGADWCNSARGFMFSLGCVQSMLCDTNRCPTGITTHDPLRQHGLVVEDKAKRVAAFHRNTVQALVHMAAAAGCDHPHELRPEHVMRRVGPDRAISLRDLYPQLLPGQFWDDAGATTYGREWAAATPDSFHPLAPAS</sequence>
<dbReference type="InterPro" id="IPR013785">
    <property type="entry name" value="Aldolase_TIM"/>
</dbReference>
<dbReference type="SUPFAM" id="SSF51395">
    <property type="entry name" value="FMN-linked oxidoreductases"/>
    <property type="match status" value="1"/>
</dbReference>
<dbReference type="RefSeq" id="WP_343164189.1">
    <property type="nucleotide sequence ID" value="NZ_JBHRSV010000019.1"/>
</dbReference>
<evidence type="ECO:0000313" key="4">
    <source>
        <dbReference type="EMBL" id="MFC2926396.1"/>
    </source>
</evidence>
<comment type="caution">
    <text evidence="4">The sequence shown here is derived from an EMBL/GenBank/DDBJ whole genome shotgun (WGS) entry which is preliminary data.</text>
</comment>
<dbReference type="Pfam" id="PF01645">
    <property type="entry name" value="Glu_synthase"/>
    <property type="match status" value="1"/>
</dbReference>
<name>A0ABV6ZYB7_9PROT</name>
<evidence type="ECO:0000256" key="1">
    <source>
        <dbReference type="ARBA" id="ARBA00009716"/>
    </source>
</evidence>
<dbReference type="InterPro" id="IPR002932">
    <property type="entry name" value="Glu_synthdom"/>
</dbReference>
<dbReference type="PANTHER" id="PTHR43819:SF1">
    <property type="entry name" value="ARCHAEAL-TYPE GLUTAMATE SYNTHASE [NADPH]"/>
    <property type="match status" value="1"/>
</dbReference>
<dbReference type="InterPro" id="IPR024188">
    <property type="entry name" value="GltB"/>
</dbReference>
<evidence type="ECO:0000313" key="5">
    <source>
        <dbReference type="Proteomes" id="UP001595379"/>
    </source>
</evidence>
<comment type="similarity">
    <text evidence="1 2">Belongs to the glutamate synthase family.</text>
</comment>
<dbReference type="PIRSF" id="PIRSF500060">
    <property type="entry name" value="UCP500060"/>
    <property type="match status" value="1"/>
</dbReference>
<dbReference type="PANTHER" id="PTHR43819">
    <property type="entry name" value="ARCHAEAL-TYPE GLUTAMATE SYNTHASE [NADPH]"/>
    <property type="match status" value="1"/>
</dbReference>
<feature type="domain" description="Glutamate synthase" evidence="3">
    <location>
        <begin position="155"/>
        <end position="469"/>
    </location>
</feature>
<dbReference type="CDD" id="cd02808">
    <property type="entry name" value="GltS_FMN"/>
    <property type="match status" value="1"/>
</dbReference>
<protein>
    <submittedName>
        <fullName evidence="4">FMN-binding glutamate synthase family protein</fullName>
    </submittedName>
</protein>
<dbReference type="Proteomes" id="UP001595379">
    <property type="component" value="Unassembled WGS sequence"/>
</dbReference>
<gene>
    <name evidence="4" type="ORF">ACFOOR_09805</name>
</gene>
<reference evidence="5" key="1">
    <citation type="journal article" date="2019" name="Int. J. Syst. Evol. Microbiol.">
        <title>The Global Catalogue of Microorganisms (GCM) 10K type strain sequencing project: providing services to taxonomists for standard genome sequencing and annotation.</title>
        <authorList>
            <consortium name="The Broad Institute Genomics Platform"/>
            <consortium name="The Broad Institute Genome Sequencing Center for Infectious Disease"/>
            <person name="Wu L."/>
            <person name="Ma J."/>
        </authorList>
    </citation>
    <scope>NUCLEOTIDE SEQUENCE [LARGE SCALE GENOMIC DNA]</scope>
    <source>
        <strain evidence="5">KCTC 52487</strain>
    </source>
</reference>
<proteinExistence type="inferred from homology"/>
<keyword evidence="5" id="KW-1185">Reference proteome</keyword>
<dbReference type="Gene3D" id="3.20.20.70">
    <property type="entry name" value="Aldolase class I"/>
    <property type="match status" value="1"/>
</dbReference>
<evidence type="ECO:0000259" key="3">
    <source>
        <dbReference type="Pfam" id="PF01645"/>
    </source>
</evidence>
<dbReference type="InterPro" id="IPR027283">
    <property type="entry name" value="YerD"/>
</dbReference>
<evidence type="ECO:0000256" key="2">
    <source>
        <dbReference type="PIRNR" id="PIRNR006429"/>
    </source>
</evidence>
<dbReference type="EMBL" id="JBHRSV010000019">
    <property type="protein sequence ID" value="MFC2926396.1"/>
    <property type="molecule type" value="Genomic_DNA"/>
</dbReference>
<organism evidence="4 5">
    <name type="scientific">Hyphobacterium vulgare</name>
    <dbReference type="NCBI Taxonomy" id="1736751"/>
    <lineage>
        <taxon>Bacteria</taxon>
        <taxon>Pseudomonadati</taxon>
        <taxon>Pseudomonadota</taxon>
        <taxon>Alphaproteobacteria</taxon>
        <taxon>Maricaulales</taxon>
        <taxon>Maricaulaceae</taxon>
        <taxon>Hyphobacterium</taxon>
    </lineage>
</organism>
<dbReference type="PIRSF" id="PIRSF006429">
    <property type="entry name" value="GOGAT_lg_2"/>
    <property type="match status" value="1"/>
</dbReference>
<accession>A0ABV6ZYB7</accession>